<dbReference type="FunCoup" id="A8XJD8">
    <property type="interactions" value="1868"/>
</dbReference>
<feature type="domain" description="C2H2-type" evidence="2">
    <location>
        <begin position="376"/>
        <end position="397"/>
    </location>
</feature>
<dbReference type="WormBase" id="CBG14134">
    <property type="protein sequence ID" value="CBP46868"/>
    <property type="gene ID" value="WBGene00034732"/>
</dbReference>
<sequence length="811" mass="90685">MLNSNDSLGNSNLQSNYDPFISGLIYNTSDQESILKDYFDDSFLGTHRIADPEPSEHEKEYGLFSSEDSLFADMGKDCLSGYYPNNSYFDHFNFATTSGIDPIAELEMAADTGHQFPMARQSDINEMLTIAPNNGKMQPQTMVSPSETEVSEPSWGGSEPISDFGMPPEPRYTPKEVQQRFTAFIDELPPPKSVSEMIPEPVQPAQSAPTVVRHVPPVGIARSIAPAVHKVVTQTRPSAVQYITAVPSTCGQPNSGKPVLKRQGLSFDQQRELIRARAAKMGLPLQNDSQTQNSPKRPLVLPVKVKGYGVPDTENHPRYPKKRKAEWFDEKLDLDEGPACGKILMEQQKCLEKKLKYIENERKAMTRDIQSNRVKCKFCETAFANQLTIEFHECERHPELFAYECLLCEDKMYFGTVDIMSKHLVAVHNVDQMPLNMNPVFGAGTGKADDPKNRRMWNRVVSGLIYGFLKDQLKEKGLLPHVLEERNMEIKKLARTIFHPTLSVRNKPGKKYPMPPDGDTAPVSTNESSHVEIDSTIHDPILKMSLEESDAMFELITKRFIYGTNTKRHYINASLQNKISFALPLEPDMPVLQKYSTSVSQPPAPVPIHQVRSEPHVVHSSVPRFVRVVPKHSSAGGAISSGRHKAPLSFPTMEMSYPVSRTLPEIPKSGPLILEDTYRPEARIHPNGVIPYRPYRPSTIPPSTISTNPMPIRSVRPFPKFVGRPVTNLPFRVVRTGQGHIVTNGPGGKILAARTAALQAFPPIRQLPDGPVNAMSARPVQRRLVRPVEMPPIVYNNTSAHVDHDYSSKNQ</sequence>
<dbReference type="GeneID" id="8586320"/>
<dbReference type="CTD" id="8586320"/>
<evidence type="ECO:0000256" key="1">
    <source>
        <dbReference type="SAM" id="MobiDB-lite"/>
    </source>
</evidence>
<dbReference type="HOGENOM" id="CLU_347899_0_0_1"/>
<dbReference type="KEGG" id="cbr:CBG_14134"/>
<dbReference type="Proteomes" id="UP000008549">
    <property type="component" value="Unassembled WGS sequence"/>
</dbReference>
<reference evidence="3 4" key="1">
    <citation type="journal article" date="2003" name="PLoS Biol.">
        <title>The genome sequence of Caenorhabditis briggsae: a platform for comparative genomics.</title>
        <authorList>
            <person name="Stein L.D."/>
            <person name="Bao Z."/>
            <person name="Blasiar D."/>
            <person name="Blumenthal T."/>
            <person name="Brent M.R."/>
            <person name="Chen N."/>
            <person name="Chinwalla A."/>
            <person name="Clarke L."/>
            <person name="Clee C."/>
            <person name="Coghlan A."/>
            <person name="Coulson A."/>
            <person name="D'Eustachio P."/>
            <person name="Fitch D.H."/>
            <person name="Fulton L.A."/>
            <person name="Fulton R.E."/>
            <person name="Griffiths-Jones S."/>
            <person name="Harris T.W."/>
            <person name="Hillier L.W."/>
            <person name="Kamath R."/>
            <person name="Kuwabara P.E."/>
            <person name="Mardis E.R."/>
            <person name="Marra M.A."/>
            <person name="Miner T.L."/>
            <person name="Minx P."/>
            <person name="Mullikin J.C."/>
            <person name="Plumb R.W."/>
            <person name="Rogers J."/>
            <person name="Schein J.E."/>
            <person name="Sohrmann M."/>
            <person name="Spieth J."/>
            <person name="Stajich J.E."/>
            <person name="Wei C."/>
            <person name="Willey D."/>
            <person name="Wilson R.K."/>
            <person name="Durbin R."/>
            <person name="Waterston R.H."/>
        </authorList>
    </citation>
    <scope>NUCLEOTIDE SEQUENCE [LARGE SCALE GENOMIC DNA]</scope>
    <source>
        <strain evidence="3 4">AF16</strain>
    </source>
</reference>
<evidence type="ECO:0000313" key="3">
    <source>
        <dbReference type="EMBL" id="CAP32763.2"/>
    </source>
</evidence>
<dbReference type="RefSeq" id="XP_045095340.1">
    <property type="nucleotide sequence ID" value="XM_045239445.1"/>
</dbReference>
<protein>
    <submittedName>
        <fullName evidence="3">Protein CBG14134</fullName>
    </submittedName>
</protein>
<dbReference type="PROSITE" id="PS00028">
    <property type="entry name" value="ZINC_FINGER_C2H2_1"/>
    <property type="match status" value="1"/>
</dbReference>
<dbReference type="InParanoid" id="A8XJD8"/>
<reference evidence="3 4" key="2">
    <citation type="journal article" date="2011" name="PLoS Genet.">
        <title>Caenorhabditis briggsae recombinant inbred line genotypes reveal inter-strain incompatibility and the evolution of recombination.</title>
        <authorList>
            <person name="Ross J.A."/>
            <person name="Koboldt D.C."/>
            <person name="Staisch J.E."/>
            <person name="Chamberlin H.M."/>
            <person name="Gupta B.P."/>
            <person name="Miller R.D."/>
            <person name="Baird S.E."/>
            <person name="Haag E.S."/>
        </authorList>
    </citation>
    <scope>NUCLEOTIDE SEQUENCE [LARGE SCALE GENOMIC DNA]</scope>
    <source>
        <strain evidence="3 4">AF16</strain>
    </source>
</reference>
<feature type="region of interest" description="Disordered" evidence="1">
    <location>
        <begin position="505"/>
        <end position="526"/>
    </location>
</feature>
<dbReference type="EMBL" id="HE600983">
    <property type="protein sequence ID" value="CAP32763.2"/>
    <property type="molecule type" value="Genomic_DNA"/>
</dbReference>
<evidence type="ECO:0000259" key="2">
    <source>
        <dbReference type="PROSITE" id="PS00028"/>
    </source>
</evidence>
<dbReference type="eggNOG" id="ENOG502R92Z">
    <property type="taxonomic scope" value="Eukaryota"/>
</dbReference>
<keyword evidence="4" id="KW-1185">Reference proteome</keyword>
<evidence type="ECO:0000313" key="5">
    <source>
        <dbReference type="WormBase" id="CBG14134"/>
    </source>
</evidence>
<accession>A8XJD8</accession>
<gene>
    <name evidence="3 5" type="ORF">CBG14134</name>
    <name evidence="3" type="ORF">CBG_14134</name>
</gene>
<organism evidence="3 4">
    <name type="scientific">Caenorhabditis briggsae</name>
    <dbReference type="NCBI Taxonomy" id="6238"/>
    <lineage>
        <taxon>Eukaryota</taxon>
        <taxon>Metazoa</taxon>
        <taxon>Ecdysozoa</taxon>
        <taxon>Nematoda</taxon>
        <taxon>Chromadorea</taxon>
        <taxon>Rhabditida</taxon>
        <taxon>Rhabditina</taxon>
        <taxon>Rhabditomorpha</taxon>
        <taxon>Rhabditoidea</taxon>
        <taxon>Rhabditidae</taxon>
        <taxon>Peloderinae</taxon>
        <taxon>Caenorhabditis</taxon>
    </lineage>
</organism>
<dbReference type="STRING" id="6238.A8XJD8"/>
<dbReference type="AlphaFoldDB" id="A8XJD8"/>
<dbReference type="InterPro" id="IPR013087">
    <property type="entry name" value="Znf_C2H2_type"/>
</dbReference>
<name>A8XJD8_CAEBR</name>
<proteinExistence type="predicted"/>
<evidence type="ECO:0000313" key="4">
    <source>
        <dbReference type="Proteomes" id="UP000008549"/>
    </source>
</evidence>